<evidence type="ECO:0000256" key="2">
    <source>
        <dbReference type="PIRNR" id="PIRNR016661"/>
    </source>
</evidence>
<comment type="subcellular location">
    <subcellularLocation>
        <location evidence="2">Cell membrane</location>
        <topology evidence="2">Multi-pass membrane protein</topology>
    </subcellularLocation>
</comment>
<feature type="transmembrane region" description="Helical" evidence="3">
    <location>
        <begin position="154"/>
        <end position="175"/>
    </location>
</feature>
<keyword evidence="2" id="KW-0813">Transport</keyword>
<dbReference type="PIRSF" id="PIRSF016661">
    <property type="entry name" value="BioY"/>
    <property type="match status" value="1"/>
</dbReference>
<dbReference type="Proteomes" id="UP001597541">
    <property type="component" value="Unassembled WGS sequence"/>
</dbReference>
<feature type="transmembrane region" description="Helical" evidence="3">
    <location>
        <begin position="89"/>
        <end position="108"/>
    </location>
</feature>
<reference evidence="5" key="1">
    <citation type="journal article" date="2019" name="Int. J. Syst. Evol. Microbiol.">
        <title>The Global Catalogue of Microorganisms (GCM) 10K type strain sequencing project: providing services to taxonomists for standard genome sequencing and annotation.</title>
        <authorList>
            <consortium name="The Broad Institute Genomics Platform"/>
            <consortium name="The Broad Institute Genome Sequencing Center for Infectious Disease"/>
            <person name="Wu L."/>
            <person name="Ma J."/>
        </authorList>
    </citation>
    <scope>NUCLEOTIDE SEQUENCE [LARGE SCALE GENOMIC DNA]</scope>
    <source>
        <strain evidence="5">KCTC 3950</strain>
    </source>
</reference>
<name>A0ABW5PBN8_9BACL</name>
<dbReference type="RefSeq" id="WP_377600607.1">
    <property type="nucleotide sequence ID" value="NZ_JBHUME010000005.1"/>
</dbReference>
<proteinExistence type="inferred from homology"/>
<dbReference type="EMBL" id="JBHUME010000005">
    <property type="protein sequence ID" value="MFD2611707.1"/>
    <property type="molecule type" value="Genomic_DNA"/>
</dbReference>
<comment type="similarity">
    <text evidence="1 2">Belongs to the BioY family.</text>
</comment>
<comment type="caution">
    <text evidence="4">The sequence shown here is derived from an EMBL/GenBank/DDBJ whole genome shotgun (WGS) entry which is preliminary data.</text>
</comment>
<dbReference type="Gene3D" id="1.10.1760.20">
    <property type="match status" value="1"/>
</dbReference>
<dbReference type="Pfam" id="PF02632">
    <property type="entry name" value="BioY"/>
    <property type="match status" value="1"/>
</dbReference>
<keyword evidence="3" id="KW-0812">Transmembrane</keyword>
<evidence type="ECO:0000313" key="4">
    <source>
        <dbReference type="EMBL" id="MFD2611707.1"/>
    </source>
</evidence>
<keyword evidence="2" id="KW-1003">Cell membrane</keyword>
<accession>A0ABW5PBN8</accession>
<gene>
    <name evidence="4" type="ORF">ACFSUF_04640</name>
</gene>
<evidence type="ECO:0000256" key="1">
    <source>
        <dbReference type="ARBA" id="ARBA00010692"/>
    </source>
</evidence>
<dbReference type="PANTHER" id="PTHR34295">
    <property type="entry name" value="BIOTIN TRANSPORTER BIOY"/>
    <property type="match status" value="1"/>
</dbReference>
<protein>
    <recommendedName>
        <fullName evidence="2">Biotin transporter</fullName>
    </recommendedName>
</protein>
<dbReference type="PANTHER" id="PTHR34295:SF1">
    <property type="entry name" value="BIOTIN TRANSPORTER BIOY"/>
    <property type="match status" value="1"/>
</dbReference>
<feature type="transmembrane region" description="Helical" evidence="3">
    <location>
        <begin position="115"/>
        <end position="142"/>
    </location>
</feature>
<organism evidence="4 5">
    <name type="scientific">Paenibacillus gansuensis</name>
    <dbReference type="NCBI Taxonomy" id="306542"/>
    <lineage>
        <taxon>Bacteria</taxon>
        <taxon>Bacillati</taxon>
        <taxon>Bacillota</taxon>
        <taxon>Bacilli</taxon>
        <taxon>Bacillales</taxon>
        <taxon>Paenibacillaceae</taxon>
        <taxon>Paenibacillus</taxon>
    </lineage>
</organism>
<keyword evidence="5" id="KW-1185">Reference proteome</keyword>
<feature type="transmembrane region" description="Helical" evidence="3">
    <location>
        <begin position="12"/>
        <end position="32"/>
    </location>
</feature>
<keyword evidence="2 3" id="KW-0472">Membrane</keyword>
<dbReference type="InterPro" id="IPR003784">
    <property type="entry name" value="BioY"/>
</dbReference>
<sequence>MAQALSLRGVAFSALFAALVVVFGYVSIPLAFSPVPVTLQTLAVLLAGGLLGARYGFFSMMLIIVLTALGMPLLQGKGGLSTLLGPTGGYVIMWPFAAMLIGFVVSKLRSNNTAAFLTILLTMAFGSLLIFVTGVPWLAYAADLSFSKALAGGFYPFIIGDALKAIAATVITAAVRQVFPLERLTGHGHYAVRQQTVSK</sequence>
<keyword evidence="3" id="KW-1133">Transmembrane helix</keyword>
<feature type="transmembrane region" description="Helical" evidence="3">
    <location>
        <begin position="44"/>
        <end position="69"/>
    </location>
</feature>
<evidence type="ECO:0000313" key="5">
    <source>
        <dbReference type="Proteomes" id="UP001597541"/>
    </source>
</evidence>
<evidence type="ECO:0000256" key="3">
    <source>
        <dbReference type="SAM" id="Phobius"/>
    </source>
</evidence>